<dbReference type="Proteomes" id="UP000324222">
    <property type="component" value="Unassembled WGS sequence"/>
</dbReference>
<comment type="caution">
    <text evidence="2">The sequence shown here is derived from an EMBL/GenBank/DDBJ whole genome shotgun (WGS) entry which is preliminary data.</text>
</comment>
<gene>
    <name evidence="2" type="ORF">E2C01_056307</name>
</gene>
<feature type="region of interest" description="Disordered" evidence="1">
    <location>
        <begin position="60"/>
        <end position="79"/>
    </location>
</feature>
<sequence>MNHEGSGGPQPVAIYAVVATLLTRPTLTTVATASCHTFTPPSLLASPRTSSSCRNTAIALEGPAGGQNDLAGVAAPPDL</sequence>
<evidence type="ECO:0000313" key="2">
    <source>
        <dbReference type="EMBL" id="MPC62225.1"/>
    </source>
</evidence>
<keyword evidence="3" id="KW-1185">Reference proteome</keyword>
<name>A0A5B7GXQ7_PORTR</name>
<dbReference type="EMBL" id="VSRR010019432">
    <property type="protein sequence ID" value="MPC62225.1"/>
    <property type="molecule type" value="Genomic_DNA"/>
</dbReference>
<organism evidence="2 3">
    <name type="scientific">Portunus trituberculatus</name>
    <name type="common">Swimming crab</name>
    <name type="synonym">Neptunus trituberculatus</name>
    <dbReference type="NCBI Taxonomy" id="210409"/>
    <lineage>
        <taxon>Eukaryota</taxon>
        <taxon>Metazoa</taxon>
        <taxon>Ecdysozoa</taxon>
        <taxon>Arthropoda</taxon>
        <taxon>Crustacea</taxon>
        <taxon>Multicrustacea</taxon>
        <taxon>Malacostraca</taxon>
        <taxon>Eumalacostraca</taxon>
        <taxon>Eucarida</taxon>
        <taxon>Decapoda</taxon>
        <taxon>Pleocyemata</taxon>
        <taxon>Brachyura</taxon>
        <taxon>Eubrachyura</taxon>
        <taxon>Portunoidea</taxon>
        <taxon>Portunidae</taxon>
        <taxon>Portuninae</taxon>
        <taxon>Portunus</taxon>
    </lineage>
</organism>
<proteinExistence type="predicted"/>
<reference evidence="2 3" key="1">
    <citation type="submission" date="2019-05" db="EMBL/GenBank/DDBJ databases">
        <title>Another draft genome of Portunus trituberculatus and its Hox gene families provides insights of decapod evolution.</title>
        <authorList>
            <person name="Jeong J.-H."/>
            <person name="Song I."/>
            <person name="Kim S."/>
            <person name="Choi T."/>
            <person name="Kim D."/>
            <person name="Ryu S."/>
            <person name="Kim W."/>
        </authorList>
    </citation>
    <scope>NUCLEOTIDE SEQUENCE [LARGE SCALE GENOMIC DNA]</scope>
    <source>
        <tissue evidence="2">Muscle</tissue>
    </source>
</reference>
<evidence type="ECO:0000313" key="3">
    <source>
        <dbReference type="Proteomes" id="UP000324222"/>
    </source>
</evidence>
<dbReference type="AlphaFoldDB" id="A0A5B7GXQ7"/>
<protein>
    <submittedName>
        <fullName evidence="2">Uncharacterized protein</fullName>
    </submittedName>
</protein>
<accession>A0A5B7GXQ7</accession>
<evidence type="ECO:0000256" key="1">
    <source>
        <dbReference type="SAM" id="MobiDB-lite"/>
    </source>
</evidence>